<organism evidence="1">
    <name type="scientific">Zea mays</name>
    <name type="common">Maize</name>
    <dbReference type="NCBI Taxonomy" id="4577"/>
    <lineage>
        <taxon>Eukaryota</taxon>
        <taxon>Viridiplantae</taxon>
        <taxon>Streptophyta</taxon>
        <taxon>Embryophyta</taxon>
        <taxon>Tracheophyta</taxon>
        <taxon>Spermatophyta</taxon>
        <taxon>Magnoliopsida</taxon>
        <taxon>Liliopsida</taxon>
        <taxon>Poales</taxon>
        <taxon>Poaceae</taxon>
        <taxon>PACMAD clade</taxon>
        <taxon>Panicoideae</taxon>
        <taxon>Andropogonodae</taxon>
        <taxon>Andropogoneae</taxon>
        <taxon>Tripsacinae</taxon>
        <taxon>Zea</taxon>
    </lineage>
</organism>
<protein>
    <submittedName>
        <fullName evidence="1">Pre-mRNA-processing protein 40A</fullName>
    </submittedName>
</protein>
<dbReference type="EMBL" id="CM007649">
    <property type="protein sequence ID" value="ONM41747.1"/>
    <property type="molecule type" value="Genomic_DNA"/>
</dbReference>
<proteinExistence type="predicted"/>
<gene>
    <name evidence="1" type="ORF">ZEAMMB73_Zm00001d044573</name>
</gene>
<evidence type="ECO:0000313" key="1">
    <source>
        <dbReference type="EMBL" id="ONM41747.1"/>
    </source>
</evidence>
<name>A0A1D6NNV7_MAIZE</name>
<reference evidence="1" key="1">
    <citation type="submission" date="2015-12" db="EMBL/GenBank/DDBJ databases">
        <title>Update maize B73 reference genome by single molecule sequencing technologies.</title>
        <authorList>
            <consortium name="Maize Genome Sequencing Project"/>
            <person name="Ware D."/>
        </authorList>
    </citation>
    <scope>NUCLEOTIDE SEQUENCE [LARGE SCALE GENOMIC DNA]</scope>
    <source>
        <tissue evidence="1">Seedling</tissue>
    </source>
</reference>
<dbReference type="AlphaFoldDB" id="A0A1D6NNV7"/>
<sequence length="65" mass="7762">MLCVFVECKNIKELLILRCAKTCWYFENAKSYRYFFPVASLEWLYYLVTDFAPATQLLVFFSVQS</sequence>
<accession>A0A1D6NNV7</accession>